<dbReference type="Gene3D" id="3.30.60.10">
    <property type="entry name" value="Endochitinase-like"/>
    <property type="match status" value="1"/>
</dbReference>
<dbReference type="Gramene" id="AUR62003223-RA">
    <property type="protein sequence ID" value="AUR62003223-RA:cds"/>
    <property type="gene ID" value="AUR62003223"/>
</dbReference>
<feature type="signal peptide" evidence="7">
    <location>
        <begin position="1"/>
        <end position="23"/>
    </location>
</feature>
<dbReference type="InterPro" id="IPR001002">
    <property type="entry name" value="Chitin-bd_1"/>
</dbReference>
<dbReference type="AlphaFoldDB" id="A0A803KW15"/>
<evidence type="ECO:0000256" key="2">
    <source>
        <dbReference type="ARBA" id="ARBA00022577"/>
    </source>
</evidence>
<dbReference type="SUPFAM" id="SSF57016">
    <property type="entry name" value="Plant lectins/antimicrobial peptides"/>
    <property type="match status" value="1"/>
</dbReference>
<organism evidence="9 10">
    <name type="scientific">Chenopodium quinoa</name>
    <name type="common">Quinoa</name>
    <dbReference type="NCBI Taxonomy" id="63459"/>
    <lineage>
        <taxon>Eukaryota</taxon>
        <taxon>Viridiplantae</taxon>
        <taxon>Streptophyta</taxon>
        <taxon>Embryophyta</taxon>
        <taxon>Tracheophyta</taxon>
        <taxon>Spermatophyta</taxon>
        <taxon>Magnoliopsida</taxon>
        <taxon>eudicotyledons</taxon>
        <taxon>Gunneridae</taxon>
        <taxon>Pentapetalae</taxon>
        <taxon>Caryophyllales</taxon>
        <taxon>Chenopodiaceae</taxon>
        <taxon>Chenopodioideae</taxon>
        <taxon>Atripliceae</taxon>
        <taxon>Chenopodium</taxon>
    </lineage>
</organism>
<dbReference type="PROSITE" id="PS00026">
    <property type="entry name" value="CHIT_BIND_I_1"/>
    <property type="match status" value="1"/>
</dbReference>
<keyword evidence="3 6" id="KW-0147">Chitin-binding</keyword>
<dbReference type="SMART" id="SM00270">
    <property type="entry name" value="ChtBD1"/>
    <property type="match status" value="1"/>
</dbReference>
<dbReference type="Pfam" id="PF00187">
    <property type="entry name" value="Chitin_bind_1"/>
    <property type="match status" value="1"/>
</dbReference>
<name>A0A803KW15_CHEQI</name>
<dbReference type="EnsemblPlants" id="AUR62003223-RA">
    <property type="protein sequence ID" value="AUR62003223-RA:cds"/>
    <property type="gene ID" value="AUR62003223"/>
</dbReference>
<evidence type="ECO:0000256" key="3">
    <source>
        <dbReference type="ARBA" id="ARBA00022669"/>
    </source>
</evidence>
<comment type="caution">
    <text evidence="6">Lacks conserved residue(s) required for the propagation of feature annotation.</text>
</comment>
<dbReference type="CDD" id="cd00035">
    <property type="entry name" value="ChtBD1"/>
    <property type="match status" value="1"/>
</dbReference>
<keyword evidence="1" id="KW-0929">Antimicrobial</keyword>
<keyword evidence="5 6" id="KW-1015">Disulfide bond</keyword>
<feature type="disulfide bond" evidence="6">
    <location>
        <begin position="37"/>
        <end position="51"/>
    </location>
</feature>
<dbReference type="SMR" id="A0A803KW15"/>
<evidence type="ECO:0000259" key="8">
    <source>
        <dbReference type="PROSITE" id="PS50941"/>
    </source>
</evidence>
<dbReference type="GO" id="GO:0008061">
    <property type="term" value="F:chitin binding"/>
    <property type="evidence" value="ECO:0007669"/>
    <property type="project" value="UniProtKB-UniRule"/>
</dbReference>
<protein>
    <recommendedName>
        <fullName evidence="8">Chitin-binding type-1 domain-containing protein</fullName>
    </recommendedName>
</protein>
<reference evidence="9" key="2">
    <citation type="submission" date="2021-03" db="UniProtKB">
        <authorList>
            <consortium name="EnsemblPlants"/>
        </authorList>
    </citation>
    <scope>IDENTIFICATION</scope>
</reference>
<dbReference type="FunFam" id="3.30.60.10:FF:000006">
    <property type="entry name" value="Agglutinin isolectin 1"/>
    <property type="match status" value="1"/>
</dbReference>
<evidence type="ECO:0000313" key="10">
    <source>
        <dbReference type="Proteomes" id="UP000596660"/>
    </source>
</evidence>
<evidence type="ECO:0000256" key="1">
    <source>
        <dbReference type="ARBA" id="ARBA00022529"/>
    </source>
</evidence>
<dbReference type="PROSITE" id="PS50941">
    <property type="entry name" value="CHIT_BIND_I_2"/>
    <property type="match status" value="1"/>
</dbReference>
<keyword evidence="10" id="KW-1185">Reference proteome</keyword>
<evidence type="ECO:0000256" key="7">
    <source>
        <dbReference type="SAM" id="SignalP"/>
    </source>
</evidence>
<keyword evidence="4 7" id="KW-0732">Signal</keyword>
<dbReference type="PRINTS" id="PR00451">
    <property type="entry name" value="CHITINBINDNG"/>
</dbReference>
<reference evidence="9" key="1">
    <citation type="journal article" date="2017" name="Nature">
        <title>The genome of Chenopodium quinoa.</title>
        <authorList>
            <person name="Jarvis D.E."/>
            <person name="Ho Y.S."/>
            <person name="Lightfoot D.J."/>
            <person name="Schmoeckel S.M."/>
            <person name="Li B."/>
            <person name="Borm T.J.A."/>
            <person name="Ohyanagi H."/>
            <person name="Mineta K."/>
            <person name="Michell C.T."/>
            <person name="Saber N."/>
            <person name="Kharbatia N.M."/>
            <person name="Rupper R.R."/>
            <person name="Sharp A.R."/>
            <person name="Dally N."/>
            <person name="Boughton B.A."/>
            <person name="Woo Y.H."/>
            <person name="Gao G."/>
            <person name="Schijlen E.G.W.M."/>
            <person name="Guo X."/>
            <person name="Momin A.A."/>
            <person name="Negrao S."/>
            <person name="Al-Babili S."/>
            <person name="Gehring C."/>
            <person name="Roessner U."/>
            <person name="Jung C."/>
            <person name="Murphy K."/>
            <person name="Arold S.T."/>
            <person name="Gojobori T."/>
            <person name="van der Linden C.G."/>
            <person name="van Loo E.N."/>
            <person name="Jellen E.N."/>
            <person name="Maughan P.J."/>
            <person name="Tester M."/>
        </authorList>
    </citation>
    <scope>NUCLEOTIDE SEQUENCE [LARGE SCALE GENOMIC DNA]</scope>
    <source>
        <strain evidence="9">cv. PI 614886</strain>
    </source>
</reference>
<keyword evidence="2" id="KW-0295">Fungicide</keyword>
<evidence type="ECO:0000256" key="6">
    <source>
        <dbReference type="PROSITE-ProRule" id="PRU00261"/>
    </source>
</evidence>
<feature type="disulfide bond" evidence="6">
    <location>
        <begin position="32"/>
        <end position="44"/>
    </location>
</feature>
<feature type="domain" description="Chitin-binding type-1" evidence="8">
    <location>
        <begin position="24"/>
        <end position="63"/>
    </location>
</feature>
<evidence type="ECO:0000256" key="5">
    <source>
        <dbReference type="ARBA" id="ARBA00023157"/>
    </source>
</evidence>
<dbReference type="InterPro" id="IPR018371">
    <property type="entry name" value="Chitin-binding_1_CS"/>
</dbReference>
<dbReference type="InterPro" id="IPR036861">
    <property type="entry name" value="Endochitinase-like_sf"/>
</dbReference>
<sequence length="76" mass="7832">MMKVKSFVVIMVIMTLLVGTSMGQGECVNGACPNGLCCSQFGYCGSGPAYCGGVEQAQAQPSTDLPKTRKVGVKAP</sequence>
<dbReference type="GO" id="GO:0050832">
    <property type="term" value="P:defense response to fungus"/>
    <property type="evidence" value="ECO:0007669"/>
    <property type="project" value="UniProtKB-KW"/>
</dbReference>
<accession>A0A803KW15</accession>
<evidence type="ECO:0000313" key="9">
    <source>
        <dbReference type="EnsemblPlants" id="AUR62003223-RA:cds"/>
    </source>
</evidence>
<evidence type="ECO:0000256" key="4">
    <source>
        <dbReference type="ARBA" id="ARBA00022729"/>
    </source>
</evidence>
<dbReference type="Proteomes" id="UP000596660">
    <property type="component" value="Unplaced"/>
</dbReference>
<proteinExistence type="predicted"/>
<dbReference type="GO" id="GO:0031640">
    <property type="term" value="P:killing of cells of another organism"/>
    <property type="evidence" value="ECO:0007669"/>
    <property type="project" value="UniProtKB-KW"/>
</dbReference>
<feature type="chain" id="PRO_5030905568" description="Chitin-binding type-1 domain-containing protein" evidence="7">
    <location>
        <begin position="24"/>
        <end position="76"/>
    </location>
</feature>